<dbReference type="AlphaFoldDB" id="A1THV0"/>
<name>A1THV0_MYCVP</name>
<proteinExistence type="predicted"/>
<keyword evidence="3" id="KW-1185">Reference proteome</keyword>
<evidence type="ECO:0000313" key="2">
    <source>
        <dbReference type="EMBL" id="ABM16750.1"/>
    </source>
</evidence>
<sequence>MDADDIVTLHPVTDPHTGKVVYTAPEPTSSGESVSPGTHASTGGFMEQQDSPTTARRAHTRFDAPDEMQIIDGDLVRAGDAPNEPAPSVTLTKDRFAGDAQFDWGRAEAAQDAGQTLQIVNGQLVPVGDKPTNPGQSVTLTGDRFAATPGESAEVASLVRSGTAAQLIDDLRPTSQLRAYLPNDPGGWYLRTKPTPSHRDVLHTVIVRRSATGLYHALLWQFMQNDCGELKNTNLNRWVGTHETLSAHHTHLYPGPDGQAATLCLSQRATGGMPDLTGTVLQAAKWADGMGYVVRGGTFPYRQ</sequence>
<organism evidence="2 3">
    <name type="scientific">Mycolicibacterium vanbaalenii (strain DSM 7251 / JCM 13017 / BCRC 16820 / KCTC 9966 / NRRL B-24157 / PYR-1)</name>
    <name type="common">Mycobacterium vanbaalenii</name>
    <dbReference type="NCBI Taxonomy" id="350058"/>
    <lineage>
        <taxon>Bacteria</taxon>
        <taxon>Bacillati</taxon>
        <taxon>Actinomycetota</taxon>
        <taxon>Actinomycetes</taxon>
        <taxon>Mycobacteriales</taxon>
        <taxon>Mycobacteriaceae</taxon>
        <taxon>Mycolicibacterium</taxon>
    </lineage>
</organism>
<dbReference type="Proteomes" id="UP000009159">
    <property type="component" value="Chromosome"/>
</dbReference>
<evidence type="ECO:0000313" key="3">
    <source>
        <dbReference type="Proteomes" id="UP000009159"/>
    </source>
</evidence>
<feature type="compositionally biased region" description="Polar residues" evidence="1">
    <location>
        <begin position="26"/>
        <end position="41"/>
    </location>
</feature>
<dbReference type="EMBL" id="CP000511">
    <property type="protein sequence ID" value="ABM16750.1"/>
    <property type="molecule type" value="Genomic_DNA"/>
</dbReference>
<reference evidence="2" key="1">
    <citation type="submission" date="2006-12" db="EMBL/GenBank/DDBJ databases">
        <title>Complete sequence of Mycobacterium vanbaalenii PYR-1.</title>
        <authorList>
            <consortium name="US DOE Joint Genome Institute"/>
            <person name="Copeland A."/>
            <person name="Lucas S."/>
            <person name="Lapidus A."/>
            <person name="Barry K."/>
            <person name="Detter J.C."/>
            <person name="Glavina del Rio T."/>
            <person name="Hammon N."/>
            <person name="Israni S."/>
            <person name="Dalin E."/>
            <person name="Tice H."/>
            <person name="Pitluck S."/>
            <person name="Singan V."/>
            <person name="Schmutz J."/>
            <person name="Larimer F."/>
            <person name="Land M."/>
            <person name="Hauser L."/>
            <person name="Kyrpides N."/>
            <person name="Anderson I.J."/>
            <person name="Miller C."/>
            <person name="Richardson P."/>
        </authorList>
    </citation>
    <scope>NUCLEOTIDE SEQUENCE [LARGE SCALE GENOMIC DNA]</scope>
    <source>
        <strain evidence="2">PYR-1</strain>
    </source>
</reference>
<accession>A1THV0</accession>
<gene>
    <name evidence="2" type="ordered locus">Mvan_5994</name>
</gene>
<dbReference type="STRING" id="350058.Mvan_5994"/>
<dbReference type="RefSeq" id="WP_011783094.1">
    <property type="nucleotide sequence ID" value="NC_008726.1"/>
</dbReference>
<dbReference type="HOGENOM" id="CLU_917729_0_0_11"/>
<protein>
    <submittedName>
        <fullName evidence="2">Uncharacterized protein</fullName>
    </submittedName>
</protein>
<evidence type="ECO:0000256" key="1">
    <source>
        <dbReference type="SAM" id="MobiDB-lite"/>
    </source>
</evidence>
<feature type="region of interest" description="Disordered" evidence="1">
    <location>
        <begin position="24"/>
        <end position="56"/>
    </location>
</feature>
<dbReference type="KEGG" id="mva:Mvan_5994"/>